<proteinExistence type="predicted"/>
<gene>
    <name evidence="1" type="ORF">QYF61_000105</name>
</gene>
<dbReference type="Proteomes" id="UP001333110">
    <property type="component" value="Unassembled WGS sequence"/>
</dbReference>
<evidence type="ECO:0000313" key="1">
    <source>
        <dbReference type="EMBL" id="KAK4825528.1"/>
    </source>
</evidence>
<organism evidence="1 2">
    <name type="scientific">Mycteria americana</name>
    <name type="common">Wood stork</name>
    <dbReference type="NCBI Taxonomy" id="33587"/>
    <lineage>
        <taxon>Eukaryota</taxon>
        <taxon>Metazoa</taxon>
        <taxon>Chordata</taxon>
        <taxon>Craniata</taxon>
        <taxon>Vertebrata</taxon>
        <taxon>Euteleostomi</taxon>
        <taxon>Archelosauria</taxon>
        <taxon>Archosauria</taxon>
        <taxon>Dinosauria</taxon>
        <taxon>Saurischia</taxon>
        <taxon>Theropoda</taxon>
        <taxon>Coelurosauria</taxon>
        <taxon>Aves</taxon>
        <taxon>Neognathae</taxon>
        <taxon>Neoaves</taxon>
        <taxon>Aequornithes</taxon>
        <taxon>Ciconiiformes</taxon>
        <taxon>Ciconiidae</taxon>
        <taxon>Mycteria</taxon>
    </lineage>
</organism>
<evidence type="ECO:0000313" key="2">
    <source>
        <dbReference type="Proteomes" id="UP001333110"/>
    </source>
</evidence>
<name>A0AAN7SF19_MYCAM</name>
<accession>A0AAN7SF19</accession>
<sequence length="198" mass="22455">MSQHTKPTAKKVNSILGCINRSTARRLREEIIPLYLLDHTWDTTPSLGHSKRRLQGGINSSFAILRGGHQEGGARLLTVMYASRTRNTGHELEQERFRLDMRRNFLPCQDSKALEQVVQKAYEANVTTTIKKDKKEVPGNYGFFNPNYIPGNSMKQILLNVMTGHIYDKKVVGNTWHGFTKGKSRLTNLTASYDEMTG</sequence>
<reference evidence="1 2" key="1">
    <citation type="journal article" date="2023" name="J. Hered.">
        <title>Chromosome-level genome of the wood stork (Mycteria americana) provides insight into avian chromosome evolution.</title>
        <authorList>
            <person name="Flamio R. Jr."/>
            <person name="Ramstad K.M."/>
        </authorList>
    </citation>
    <scope>NUCLEOTIDE SEQUENCE [LARGE SCALE GENOMIC DNA]</scope>
    <source>
        <strain evidence="1">JAX WOST 10</strain>
    </source>
</reference>
<protein>
    <submittedName>
        <fullName evidence="1">Uncharacterized protein</fullName>
    </submittedName>
</protein>
<dbReference type="EMBL" id="JAUNZN010000002">
    <property type="protein sequence ID" value="KAK4825528.1"/>
    <property type="molecule type" value="Genomic_DNA"/>
</dbReference>
<comment type="caution">
    <text evidence="1">The sequence shown here is derived from an EMBL/GenBank/DDBJ whole genome shotgun (WGS) entry which is preliminary data.</text>
</comment>
<keyword evidence="2" id="KW-1185">Reference proteome</keyword>
<dbReference type="AlphaFoldDB" id="A0AAN7SF19"/>